<proteinExistence type="predicted"/>
<accession>A0A2S2QW26</accession>
<gene>
    <name evidence="1" type="ORF">g.2450</name>
</gene>
<dbReference type="EMBL" id="GGMS01012660">
    <property type="protein sequence ID" value="MBY81863.1"/>
    <property type="molecule type" value="Transcribed_RNA"/>
</dbReference>
<evidence type="ECO:0000313" key="1">
    <source>
        <dbReference type="EMBL" id="MBY81863.1"/>
    </source>
</evidence>
<name>A0A2S2QW26_9HEMI</name>
<sequence length="108" mass="12909">MNDIKLNSYLSTKKHQYELLDDKIELFWKMEELPSKHIFTDEQKLYLTHFSENVYQNEDGKSIVKLPFKVNCNQQLGNSFNSALRRFLSLEKRLLKDSELNVKYKCLC</sequence>
<dbReference type="AlphaFoldDB" id="A0A2S2QW26"/>
<organism evidence="1">
    <name type="scientific">Sipha flava</name>
    <name type="common">yellow sugarcane aphid</name>
    <dbReference type="NCBI Taxonomy" id="143950"/>
    <lineage>
        <taxon>Eukaryota</taxon>
        <taxon>Metazoa</taxon>
        <taxon>Ecdysozoa</taxon>
        <taxon>Arthropoda</taxon>
        <taxon>Hexapoda</taxon>
        <taxon>Insecta</taxon>
        <taxon>Pterygota</taxon>
        <taxon>Neoptera</taxon>
        <taxon>Paraneoptera</taxon>
        <taxon>Hemiptera</taxon>
        <taxon>Sternorrhyncha</taxon>
        <taxon>Aphidomorpha</taxon>
        <taxon>Aphidoidea</taxon>
        <taxon>Aphididae</taxon>
        <taxon>Sipha</taxon>
    </lineage>
</organism>
<dbReference type="OrthoDB" id="6628962at2759"/>
<protein>
    <submittedName>
        <fullName evidence="1">Uncharacterized protein</fullName>
    </submittedName>
</protein>
<reference evidence="1" key="1">
    <citation type="submission" date="2018-04" db="EMBL/GenBank/DDBJ databases">
        <title>Transcriptome assembly of Sipha flava.</title>
        <authorList>
            <person name="Scully E.D."/>
            <person name="Geib S.M."/>
            <person name="Palmer N.A."/>
            <person name="Koch K."/>
            <person name="Bradshaw J."/>
            <person name="Heng-Moss T."/>
            <person name="Sarath G."/>
        </authorList>
    </citation>
    <scope>NUCLEOTIDE SEQUENCE</scope>
</reference>